<evidence type="ECO:0000313" key="2">
    <source>
        <dbReference type="Proteomes" id="UP000805193"/>
    </source>
</evidence>
<comment type="caution">
    <text evidence="1">The sequence shown here is derived from an EMBL/GenBank/DDBJ whole genome shotgun (WGS) entry which is preliminary data.</text>
</comment>
<keyword evidence="2" id="KW-1185">Reference proteome</keyword>
<evidence type="ECO:0000313" key="1">
    <source>
        <dbReference type="EMBL" id="KAG0428296.1"/>
    </source>
</evidence>
<dbReference type="Proteomes" id="UP000805193">
    <property type="component" value="Unassembled WGS sequence"/>
</dbReference>
<accession>A0AC60Q5N4</accession>
<gene>
    <name evidence="1" type="ORF">HPB47_024699</name>
</gene>
<sequence length="375" mass="41889">MVRMAASMNFPPVSDARKVTEKKAAADAQRQEEAAQKAAEVAVFDDQSKCFKLLELVQNYSWLYGKLRRDDKDNPKRENVSKEVTRLLGVVRCKTQHHPSRSRLLSWLHSVEQRVRITKANPWGCGGSDLSPLLHPDMCLGLLLFVYQQAIDCPPNDAILAVPDLPDRVTVEGQGSFAIYNDQNAPHQCLPVLDPALEKTPPLVVLPGALCRARKNFHEGPARASTAPLTTIAHVSDGHRKICTGTNKPGCLLHHKLGQKWSHPSHMVGNRDRRRSSAGTHSARYINDQYTCTRRGTTSPTTQCTHLYYYYRCCRSPAAPLTTIAHASDGHRKICTGTNKPGRLLHHKLGQKWSHPSHMVGNRDRRRSSGMRLGE</sequence>
<proteinExistence type="predicted"/>
<protein>
    <submittedName>
        <fullName evidence="1">Uncharacterized protein</fullName>
    </submittedName>
</protein>
<dbReference type="EMBL" id="JABSTQ010009541">
    <property type="protein sequence ID" value="KAG0428296.1"/>
    <property type="molecule type" value="Genomic_DNA"/>
</dbReference>
<name>A0AC60Q5N4_IXOPE</name>
<reference evidence="1 2" key="1">
    <citation type="journal article" date="2020" name="Cell">
        <title>Large-Scale Comparative Analyses of Tick Genomes Elucidate Their Genetic Diversity and Vector Capacities.</title>
        <authorList>
            <consortium name="Tick Genome and Microbiome Consortium (TIGMIC)"/>
            <person name="Jia N."/>
            <person name="Wang J."/>
            <person name="Shi W."/>
            <person name="Du L."/>
            <person name="Sun Y."/>
            <person name="Zhan W."/>
            <person name="Jiang J.F."/>
            <person name="Wang Q."/>
            <person name="Zhang B."/>
            <person name="Ji P."/>
            <person name="Bell-Sakyi L."/>
            <person name="Cui X.M."/>
            <person name="Yuan T.T."/>
            <person name="Jiang B.G."/>
            <person name="Yang W.F."/>
            <person name="Lam T.T."/>
            <person name="Chang Q.C."/>
            <person name="Ding S.J."/>
            <person name="Wang X.J."/>
            <person name="Zhu J.G."/>
            <person name="Ruan X.D."/>
            <person name="Zhao L."/>
            <person name="Wei J.T."/>
            <person name="Ye R.Z."/>
            <person name="Que T.C."/>
            <person name="Du C.H."/>
            <person name="Zhou Y.H."/>
            <person name="Cheng J.X."/>
            <person name="Dai P.F."/>
            <person name="Guo W.B."/>
            <person name="Han X.H."/>
            <person name="Huang E.J."/>
            <person name="Li L.F."/>
            <person name="Wei W."/>
            <person name="Gao Y.C."/>
            <person name="Liu J.Z."/>
            <person name="Shao H.Z."/>
            <person name="Wang X."/>
            <person name="Wang C.C."/>
            <person name="Yang T.C."/>
            <person name="Huo Q.B."/>
            <person name="Li W."/>
            <person name="Chen H.Y."/>
            <person name="Chen S.E."/>
            <person name="Zhou L.G."/>
            <person name="Ni X.B."/>
            <person name="Tian J.H."/>
            <person name="Sheng Y."/>
            <person name="Liu T."/>
            <person name="Pan Y.S."/>
            <person name="Xia L.Y."/>
            <person name="Li J."/>
            <person name="Zhao F."/>
            <person name="Cao W.C."/>
        </authorList>
    </citation>
    <scope>NUCLEOTIDE SEQUENCE [LARGE SCALE GENOMIC DNA]</scope>
    <source>
        <strain evidence="1">Iper-2018</strain>
    </source>
</reference>
<organism evidence="1 2">
    <name type="scientific">Ixodes persulcatus</name>
    <name type="common">Taiga tick</name>
    <dbReference type="NCBI Taxonomy" id="34615"/>
    <lineage>
        <taxon>Eukaryota</taxon>
        <taxon>Metazoa</taxon>
        <taxon>Ecdysozoa</taxon>
        <taxon>Arthropoda</taxon>
        <taxon>Chelicerata</taxon>
        <taxon>Arachnida</taxon>
        <taxon>Acari</taxon>
        <taxon>Parasitiformes</taxon>
        <taxon>Ixodida</taxon>
        <taxon>Ixodoidea</taxon>
        <taxon>Ixodidae</taxon>
        <taxon>Ixodinae</taxon>
        <taxon>Ixodes</taxon>
    </lineage>
</organism>